<protein>
    <submittedName>
        <fullName evidence="1">Uncharacterized protein</fullName>
    </submittedName>
</protein>
<sequence>MPPIRAQTFRGRIGMVTLSFITCHNLSNEVSSLFRVFQQEKPGKQPFSPSSDSLTSAWTPTVHKLCHKLFVDYVMYCFFLVDSSTAISLVVIRRFCLMVSSTAEIVVLLINNVRLFQGVTNL</sequence>
<dbReference type="EMBL" id="BPLR01001870">
    <property type="protein sequence ID" value="GIX67349.1"/>
    <property type="molecule type" value="Genomic_DNA"/>
</dbReference>
<evidence type="ECO:0000313" key="1">
    <source>
        <dbReference type="EMBL" id="GIX67349.1"/>
    </source>
</evidence>
<dbReference type="AlphaFoldDB" id="A0AAV4M943"/>
<gene>
    <name evidence="1" type="ORF">CEXT_45901</name>
</gene>
<evidence type="ECO:0000313" key="2">
    <source>
        <dbReference type="Proteomes" id="UP001054945"/>
    </source>
</evidence>
<name>A0AAV4M943_CAEEX</name>
<reference evidence="1 2" key="1">
    <citation type="submission" date="2021-06" db="EMBL/GenBank/DDBJ databases">
        <title>Caerostris extrusa draft genome.</title>
        <authorList>
            <person name="Kono N."/>
            <person name="Arakawa K."/>
        </authorList>
    </citation>
    <scope>NUCLEOTIDE SEQUENCE [LARGE SCALE GENOMIC DNA]</scope>
</reference>
<comment type="caution">
    <text evidence="1">The sequence shown here is derived from an EMBL/GenBank/DDBJ whole genome shotgun (WGS) entry which is preliminary data.</text>
</comment>
<accession>A0AAV4M943</accession>
<dbReference type="Proteomes" id="UP001054945">
    <property type="component" value="Unassembled WGS sequence"/>
</dbReference>
<organism evidence="1 2">
    <name type="scientific">Caerostris extrusa</name>
    <name type="common">Bark spider</name>
    <name type="synonym">Caerostris bankana</name>
    <dbReference type="NCBI Taxonomy" id="172846"/>
    <lineage>
        <taxon>Eukaryota</taxon>
        <taxon>Metazoa</taxon>
        <taxon>Ecdysozoa</taxon>
        <taxon>Arthropoda</taxon>
        <taxon>Chelicerata</taxon>
        <taxon>Arachnida</taxon>
        <taxon>Araneae</taxon>
        <taxon>Araneomorphae</taxon>
        <taxon>Entelegynae</taxon>
        <taxon>Araneoidea</taxon>
        <taxon>Araneidae</taxon>
        <taxon>Caerostris</taxon>
    </lineage>
</organism>
<keyword evidence="2" id="KW-1185">Reference proteome</keyword>
<proteinExistence type="predicted"/>